<sequence>MTATAANSLHIPRLPSISERSGHLLGPPCQKCVQAGVECILATSNRGGYRPSKKRRVMEDEVSPESSHSQAILQVTDISRLNPSANLPPPNENVESVQGAHIDDAFATMDLHSTSDALNILSRIAGNAPSLHSTTYPDTSSFSTALHNDTVPADHGLRNYYLVSTGVLTTSRLVSLLEYYKRIYHPYYTLAPAETLDPACLPKTAQEEPHLLTAILTVVLKDMVDEGNIFESCAQYMQSLIAEIASEWEPQCGLAEGADLGYGQEDTAAWMHIGLAIRLAYALKLDKAALLAESSGMSNMSRERLVWAACYLSDRQISVRIGRPFVCRGLEPSILYGRRGFPLVRSESVQTNGFDQSIIFQARLQLTEIFTNVHDVLYCNAGSNTEMMLTGSYASYLDSFRGSISAWNNIWGSLTCSQNVKILLQLSYEYLRLYTNSFAFQAAALRSISPRTTDVGNESDQMRSYGGLPEARFMYESIDAAKMLLTIVSNYISSAQSLSQFPIRFPLYCVNAAAFLYKIWMLNVLSSPERISIRRLIRDVISSLRKGSSRNSDHCTRYAHFLEVLWERAEQRPTPNGVNSSFDASSSTPPLQGNPHYFQDAFSWLDLEAMGDILWCDPDPLGNTNVQSTDTVEDHIARGDISQVFGNEFSRIF</sequence>
<dbReference type="GO" id="GO:0000981">
    <property type="term" value="F:DNA-binding transcription factor activity, RNA polymerase II-specific"/>
    <property type="evidence" value="ECO:0007669"/>
    <property type="project" value="TreeGrafter"/>
</dbReference>
<dbReference type="GO" id="GO:0006351">
    <property type="term" value="P:DNA-templated transcription"/>
    <property type="evidence" value="ECO:0007669"/>
    <property type="project" value="InterPro"/>
</dbReference>
<dbReference type="InterPro" id="IPR052780">
    <property type="entry name" value="AAA_Catabolism_Regulators"/>
</dbReference>
<dbReference type="PANTHER" id="PTHR31644">
    <property type="entry name" value="TRANSCRIPTIONAL ACTIVATOR ARO80-RELATED"/>
    <property type="match status" value="1"/>
</dbReference>
<dbReference type="GO" id="GO:0008270">
    <property type="term" value="F:zinc ion binding"/>
    <property type="evidence" value="ECO:0007669"/>
    <property type="project" value="InterPro"/>
</dbReference>
<dbReference type="AlphaFoldDB" id="A0A0B8MZ63"/>
<dbReference type="GO" id="GO:0003677">
    <property type="term" value="F:DNA binding"/>
    <property type="evidence" value="ECO:0007669"/>
    <property type="project" value="InterPro"/>
</dbReference>
<evidence type="ECO:0000313" key="4">
    <source>
        <dbReference type="EMBL" id="GAM43360.1"/>
    </source>
</evidence>
<proteinExistence type="predicted"/>
<dbReference type="SMART" id="SM00906">
    <property type="entry name" value="Fungal_trans"/>
    <property type="match status" value="1"/>
</dbReference>
<dbReference type="InterPro" id="IPR007219">
    <property type="entry name" value="XnlR_reg_dom"/>
</dbReference>
<dbReference type="EMBL" id="DF933843">
    <property type="protein sequence ID" value="GAM43360.1"/>
    <property type="molecule type" value="Genomic_DNA"/>
</dbReference>
<organism evidence="4 5">
    <name type="scientific">Talaromyces pinophilus</name>
    <name type="common">Penicillium pinophilum</name>
    <dbReference type="NCBI Taxonomy" id="128442"/>
    <lineage>
        <taxon>Eukaryota</taxon>
        <taxon>Fungi</taxon>
        <taxon>Dikarya</taxon>
        <taxon>Ascomycota</taxon>
        <taxon>Pezizomycotina</taxon>
        <taxon>Eurotiomycetes</taxon>
        <taxon>Eurotiomycetidae</taxon>
        <taxon>Eurotiales</taxon>
        <taxon>Trichocomaceae</taxon>
        <taxon>Talaromyces</taxon>
        <taxon>Talaromyces sect. Talaromyces</taxon>
    </lineage>
</organism>
<evidence type="ECO:0000313" key="5">
    <source>
        <dbReference type="Proteomes" id="UP000053095"/>
    </source>
</evidence>
<keyword evidence="1" id="KW-0539">Nucleus</keyword>
<evidence type="ECO:0000259" key="3">
    <source>
        <dbReference type="SMART" id="SM00906"/>
    </source>
</evidence>
<dbReference type="PANTHER" id="PTHR31644:SF1">
    <property type="entry name" value="ZN(II)2CYS6 TRANSCRIPTION FACTOR (EUROFUNG)"/>
    <property type="match status" value="1"/>
</dbReference>
<evidence type="ECO:0000256" key="1">
    <source>
        <dbReference type="ARBA" id="ARBA00023242"/>
    </source>
</evidence>
<accession>A0A0B8MZ63</accession>
<dbReference type="Proteomes" id="UP000053095">
    <property type="component" value="Unassembled WGS sequence"/>
</dbReference>
<keyword evidence="5" id="KW-1185">Reference proteome</keyword>
<dbReference type="GO" id="GO:0005634">
    <property type="term" value="C:nucleus"/>
    <property type="evidence" value="ECO:0007669"/>
    <property type="project" value="TreeGrafter"/>
</dbReference>
<feature type="domain" description="Xylanolytic transcriptional activator regulatory" evidence="3">
    <location>
        <begin position="269"/>
        <end position="338"/>
    </location>
</feature>
<reference evidence="5" key="1">
    <citation type="journal article" date="2015" name="Genome Announc.">
        <title>Draft genome sequence of Talaromyces cellulolyticus strain Y-94, a source of lignocellulosic biomass-degrading enzymes.</title>
        <authorList>
            <person name="Fujii T."/>
            <person name="Koike H."/>
            <person name="Sawayama S."/>
            <person name="Yano S."/>
            <person name="Inoue H."/>
        </authorList>
    </citation>
    <scope>NUCLEOTIDE SEQUENCE [LARGE SCALE GENOMIC DNA]</scope>
    <source>
        <strain evidence="5">Y-94</strain>
    </source>
</reference>
<feature type="region of interest" description="Disordered" evidence="2">
    <location>
        <begin position="48"/>
        <end position="70"/>
    </location>
</feature>
<dbReference type="Pfam" id="PF04082">
    <property type="entry name" value="Fungal_trans"/>
    <property type="match status" value="1"/>
</dbReference>
<gene>
    <name evidence="4" type="ORF">TCE0_047r18105</name>
</gene>
<protein>
    <recommendedName>
        <fullName evidence="3">Xylanolytic transcriptional activator regulatory domain-containing protein</fullName>
    </recommendedName>
</protein>
<evidence type="ECO:0000256" key="2">
    <source>
        <dbReference type="SAM" id="MobiDB-lite"/>
    </source>
</evidence>
<name>A0A0B8MZ63_TALPI</name>
<dbReference type="CDD" id="cd12148">
    <property type="entry name" value="fungal_TF_MHR"/>
    <property type="match status" value="1"/>
</dbReference>